<dbReference type="KEGG" id="hor:Hore_15780"/>
<dbReference type="Proteomes" id="UP000000719">
    <property type="component" value="Chromosome"/>
</dbReference>
<name>B8CYF8_HALOH</name>
<keyword evidence="2" id="KW-1185">Reference proteome</keyword>
<reference evidence="1 2" key="1">
    <citation type="journal article" date="2009" name="PLoS ONE">
        <title>Genome analysis of the anaerobic thermohalophilic bacterium Halothermothrix orenii.</title>
        <authorList>
            <person name="Mavromatis K."/>
            <person name="Ivanova N."/>
            <person name="Anderson I."/>
            <person name="Lykidis A."/>
            <person name="Hooper S.D."/>
            <person name="Sun H."/>
            <person name="Kunin V."/>
            <person name="Lapidus A."/>
            <person name="Hugenholtz P."/>
            <person name="Patel B."/>
            <person name="Kyrpides N.C."/>
        </authorList>
    </citation>
    <scope>NUCLEOTIDE SEQUENCE [LARGE SCALE GENOMIC DNA]</scope>
    <source>
        <strain evidence="2">H 168 / OCM 544 / DSM 9562</strain>
    </source>
</reference>
<proteinExistence type="predicted"/>
<dbReference type="HOGENOM" id="CLU_3099477_0_0_9"/>
<organism evidence="1 2">
    <name type="scientific">Halothermothrix orenii (strain H 168 / OCM 544 / DSM 9562)</name>
    <dbReference type="NCBI Taxonomy" id="373903"/>
    <lineage>
        <taxon>Bacteria</taxon>
        <taxon>Bacillati</taxon>
        <taxon>Bacillota</taxon>
        <taxon>Clostridia</taxon>
        <taxon>Halanaerobiales</taxon>
        <taxon>Halothermotrichaceae</taxon>
        <taxon>Halothermothrix</taxon>
    </lineage>
</organism>
<gene>
    <name evidence="1" type="ordered locus">Hore_15780</name>
</gene>
<evidence type="ECO:0000313" key="1">
    <source>
        <dbReference type="EMBL" id="ACL70327.1"/>
    </source>
</evidence>
<dbReference type="STRING" id="373903.Hore_15780"/>
<protein>
    <submittedName>
        <fullName evidence="1">Uncharacterized protein</fullName>
    </submittedName>
</protein>
<dbReference type="EMBL" id="CP001098">
    <property type="protein sequence ID" value="ACL70327.1"/>
    <property type="molecule type" value="Genomic_DNA"/>
</dbReference>
<dbReference type="AlphaFoldDB" id="B8CYF8"/>
<sequence>MVIEKYTVYRDIAKFINKINQVNKYYILKGRARRPPFMYILHTISLTGYLI</sequence>
<evidence type="ECO:0000313" key="2">
    <source>
        <dbReference type="Proteomes" id="UP000000719"/>
    </source>
</evidence>
<accession>B8CYF8</accession>